<sequence length="533" mass="58904">MARKADLLGSGGDSSRRSTIHNASSQTVPQDISHEGEPPTSSQLQQCMTQNKVLTRRNGILSLRITELEDKVTQLNDEISRLRKNDSLKTALELVEKNLVNSFNVSMKQLQRIRVDNGLLFSGDEPSAASKGLKNVFAKNDKIRPSMSRQASEKAPITNSKSPMTSSARKNELGNLKNRGSIEHQAFEIPQFFKRADEHAFTDKFSAISVDESDSEDVSDMRQVGVFAKERTIVVDEDSDSSVCGTESPNSPTTNDVLGEQMEKGEVDKSDFLTEFGRHESSFVVESETRKSNGGEVESTPKARKSTSAIPDMSDYEALLDSLKCNSNLKETGKEDNAAEGARAEVAIMDNKTGRNVSKSRTRSSKRLESKLNLEDEEITEKSNDRCSSGDEIDKDKRTETERIPNETISGRSGLRSASPKSSLPANSKQERQKKIQIKEDSPTVGSEGDVHDQSIESKAGEKDISRTNAHEIIELDQSPDRHAENNAISGIKSGKRKPLSTLSSNVSKPSKKRKQTSRSKHWDLDIFDLRNA</sequence>
<feature type="compositionally biased region" description="Basic and acidic residues" evidence="2">
    <location>
        <begin position="366"/>
        <end position="405"/>
    </location>
</feature>
<feature type="compositionally biased region" description="Polar residues" evidence="2">
    <location>
        <begin position="20"/>
        <end position="30"/>
    </location>
</feature>
<feature type="compositionally biased region" description="Basic residues" evidence="2">
    <location>
        <begin position="510"/>
        <end position="520"/>
    </location>
</feature>
<reference evidence="3 4" key="1">
    <citation type="journal article" date="2022" name="DNA Res.">
        <title>Genome analysis of five recently described species of the CUG-Ser clade uncovers Candida theae as a new hybrid lineage with pathogenic potential in the Candida parapsilosis species complex.</title>
        <authorList>
            <person name="Mixao V."/>
            <person name="Del Olmo V."/>
            <person name="Hegedusova E."/>
            <person name="Saus E."/>
            <person name="Pryszcz L."/>
            <person name="Cillingova A."/>
            <person name="Nosek J."/>
            <person name="Gabaldon T."/>
        </authorList>
    </citation>
    <scope>NUCLEOTIDE SEQUENCE [LARGE SCALE GENOMIC DNA]</scope>
    <source>
        <strain evidence="3 4">CBS 12239</strain>
    </source>
</reference>
<proteinExistence type="predicted"/>
<evidence type="ECO:0000313" key="3">
    <source>
        <dbReference type="EMBL" id="KAI5952976.1"/>
    </source>
</evidence>
<feature type="region of interest" description="Disordered" evidence="2">
    <location>
        <begin position="331"/>
        <end position="525"/>
    </location>
</feature>
<dbReference type="EMBL" id="JAIHNG010000142">
    <property type="protein sequence ID" value="KAI5952976.1"/>
    <property type="molecule type" value="Genomic_DNA"/>
</dbReference>
<evidence type="ECO:0000313" key="4">
    <source>
        <dbReference type="Proteomes" id="UP001204833"/>
    </source>
</evidence>
<feature type="region of interest" description="Disordered" evidence="2">
    <location>
        <begin position="146"/>
        <end position="169"/>
    </location>
</feature>
<evidence type="ECO:0000256" key="1">
    <source>
        <dbReference type="SAM" id="Coils"/>
    </source>
</evidence>
<dbReference type="GeneID" id="76152150"/>
<dbReference type="RefSeq" id="XP_051607408.1">
    <property type="nucleotide sequence ID" value="XM_051753578.1"/>
</dbReference>
<feature type="compositionally biased region" description="Basic and acidic residues" evidence="2">
    <location>
        <begin position="449"/>
        <end position="485"/>
    </location>
</feature>
<name>A0AAD5BBV3_9ASCO</name>
<organism evidence="3 4">
    <name type="scientific">Candida theae</name>
    <dbReference type="NCBI Taxonomy" id="1198502"/>
    <lineage>
        <taxon>Eukaryota</taxon>
        <taxon>Fungi</taxon>
        <taxon>Dikarya</taxon>
        <taxon>Ascomycota</taxon>
        <taxon>Saccharomycotina</taxon>
        <taxon>Pichiomycetes</taxon>
        <taxon>Debaryomycetaceae</taxon>
        <taxon>Candida/Lodderomyces clade</taxon>
        <taxon>Candida</taxon>
    </lineage>
</organism>
<gene>
    <name evidence="3" type="ORF">KGF57_004092</name>
</gene>
<dbReference type="AlphaFoldDB" id="A0AAD5BBV3"/>
<feature type="compositionally biased region" description="Polar residues" evidence="2">
    <location>
        <begin position="157"/>
        <end position="168"/>
    </location>
</feature>
<comment type="caution">
    <text evidence="3">The sequence shown here is derived from an EMBL/GenBank/DDBJ whole genome shotgun (WGS) entry which is preliminary data.</text>
</comment>
<feature type="coiled-coil region" evidence="1">
    <location>
        <begin position="58"/>
        <end position="85"/>
    </location>
</feature>
<feature type="compositionally biased region" description="Basic and acidic residues" evidence="2">
    <location>
        <begin position="429"/>
        <end position="442"/>
    </location>
</feature>
<feature type="compositionally biased region" description="Polar residues" evidence="2">
    <location>
        <begin position="241"/>
        <end position="256"/>
    </location>
</feature>
<feature type="compositionally biased region" description="Polar residues" evidence="2">
    <location>
        <begin position="419"/>
        <end position="428"/>
    </location>
</feature>
<dbReference type="Proteomes" id="UP001204833">
    <property type="component" value="Unassembled WGS sequence"/>
</dbReference>
<protein>
    <submittedName>
        <fullName evidence="3">Uncharacterized protein</fullName>
    </submittedName>
</protein>
<accession>A0AAD5BBV3</accession>
<feature type="region of interest" description="Disordered" evidence="2">
    <location>
        <begin position="283"/>
        <end position="313"/>
    </location>
</feature>
<feature type="compositionally biased region" description="Basic and acidic residues" evidence="2">
    <location>
        <begin position="283"/>
        <end position="293"/>
    </location>
</feature>
<keyword evidence="1" id="KW-0175">Coiled coil</keyword>
<feature type="region of interest" description="Disordered" evidence="2">
    <location>
        <begin position="238"/>
        <end position="261"/>
    </location>
</feature>
<keyword evidence="4" id="KW-1185">Reference proteome</keyword>
<feature type="region of interest" description="Disordered" evidence="2">
    <location>
        <begin position="1"/>
        <end position="45"/>
    </location>
</feature>
<evidence type="ECO:0000256" key="2">
    <source>
        <dbReference type="SAM" id="MobiDB-lite"/>
    </source>
</evidence>